<accession>A0A9W4X8V3</accession>
<comment type="caution">
    <text evidence="1">The sequence shown here is derived from an EMBL/GenBank/DDBJ whole genome shotgun (WGS) entry which is preliminary data.</text>
</comment>
<proteinExistence type="predicted"/>
<feature type="non-terminal residue" evidence="1">
    <location>
        <position position="166"/>
    </location>
</feature>
<dbReference type="EMBL" id="CAMKVN010011374">
    <property type="protein sequence ID" value="CAI2194748.1"/>
    <property type="molecule type" value="Genomic_DNA"/>
</dbReference>
<gene>
    <name evidence="1" type="ORF">FWILDA_LOCUS16732</name>
</gene>
<name>A0A9W4X8V3_9GLOM</name>
<dbReference type="OrthoDB" id="2429520at2759"/>
<dbReference type="AlphaFoldDB" id="A0A9W4X8V3"/>
<reference evidence="1" key="1">
    <citation type="submission" date="2022-08" db="EMBL/GenBank/DDBJ databases">
        <authorList>
            <person name="Kallberg Y."/>
            <person name="Tangrot J."/>
            <person name="Rosling A."/>
        </authorList>
    </citation>
    <scope>NUCLEOTIDE SEQUENCE</scope>
    <source>
        <strain evidence="1">Wild A</strain>
    </source>
</reference>
<evidence type="ECO:0000313" key="2">
    <source>
        <dbReference type="Proteomes" id="UP001153678"/>
    </source>
</evidence>
<keyword evidence="2" id="KW-1185">Reference proteome</keyword>
<evidence type="ECO:0000313" key="1">
    <source>
        <dbReference type="EMBL" id="CAI2194748.1"/>
    </source>
</evidence>
<dbReference type="Proteomes" id="UP001153678">
    <property type="component" value="Unassembled WGS sequence"/>
</dbReference>
<organism evidence="1 2">
    <name type="scientific">Funneliformis geosporum</name>
    <dbReference type="NCBI Taxonomy" id="1117311"/>
    <lineage>
        <taxon>Eukaryota</taxon>
        <taxon>Fungi</taxon>
        <taxon>Fungi incertae sedis</taxon>
        <taxon>Mucoromycota</taxon>
        <taxon>Glomeromycotina</taxon>
        <taxon>Glomeromycetes</taxon>
        <taxon>Glomerales</taxon>
        <taxon>Glomeraceae</taxon>
        <taxon>Funneliformis</taxon>
    </lineage>
</organism>
<sequence length="166" mass="18915">KDLKKVIIRVQGKFSIIKTEVDRSKIKLIKMVASDICVLNLEEDDLPKLSLSITLVGTASNNSETNDDKVILKLNAREYIDNQNNKSLSFDLYHFSEESHLLPITNKVLHESSLYITGSLSLIDDLLLVRLTQINFIENTRSSLNKTSSYAWEKREEKESTTQSIL</sequence>
<protein>
    <submittedName>
        <fullName evidence="1">12999_t:CDS:1</fullName>
    </submittedName>
</protein>